<dbReference type="EMBL" id="JAULSX010000005">
    <property type="protein sequence ID" value="KAK3490531.1"/>
    <property type="molecule type" value="Genomic_DNA"/>
</dbReference>
<feature type="compositionally biased region" description="Polar residues" evidence="1">
    <location>
        <begin position="118"/>
        <end position="128"/>
    </location>
</feature>
<protein>
    <submittedName>
        <fullName evidence="2">Uncharacterized protein</fullName>
    </submittedName>
</protein>
<feature type="region of interest" description="Disordered" evidence="1">
    <location>
        <begin position="485"/>
        <end position="527"/>
    </location>
</feature>
<reference evidence="2 3" key="1">
    <citation type="journal article" date="2023" name="Mol. Phylogenet. Evol.">
        <title>Genome-scale phylogeny and comparative genomics of the fungal order Sordariales.</title>
        <authorList>
            <person name="Hensen N."/>
            <person name="Bonometti L."/>
            <person name="Westerberg I."/>
            <person name="Brannstrom I.O."/>
            <person name="Guillou S."/>
            <person name="Cros-Aarteil S."/>
            <person name="Calhoun S."/>
            <person name="Haridas S."/>
            <person name="Kuo A."/>
            <person name="Mondo S."/>
            <person name="Pangilinan J."/>
            <person name="Riley R."/>
            <person name="LaButti K."/>
            <person name="Andreopoulos B."/>
            <person name="Lipzen A."/>
            <person name="Chen C."/>
            <person name="Yan M."/>
            <person name="Daum C."/>
            <person name="Ng V."/>
            <person name="Clum A."/>
            <person name="Steindorff A."/>
            <person name="Ohm R.A."/>
            <person name="Martin F."/>
            <person name="Silar P."/>
            <person name="Natvig D.O."/>
            <person name="Lalanne C."/>
            <person name="Gautier V."/>
            <person name="Ament-Velasquez S.L."/>
            <person name="Kruys A."/>
            <person name="Hutchinson M.I."/>
            <person name="Powell A.J."/>
            <person name="Barry K."/>
            <person name="Miller A.N."/>
            <person name="Grigoriev I.V."/>
            <person name="Debuchy R."/>
            <person name="Gladieux P."/>
            <person name="Hiltunen Thoren M."/>
            <person name="Johannesson H."/>
        </authorList>
    </citation>
    <scope>NUCLEOTIDE SEQUENCE [LARGE SCALE GENOMIC DNA]</scope>
    <source>
        <strain evidence="2 3">FGSC 10403</strain>
    </source>
</reference>
<feature type="region of interest" description="Disordered" evidence="1">
    <location>
        <begin position="89"/>
        <end position="149"/>
    </location>
</feature>
<keyword evidence="3" id="KW-1185">Reference proteome</keyword>
<dbReference type="GeneID" id="87877133"/>
<feature type="compositionally biased region" description="Low complexity" evidence="1">
    <location>
        <begin position="135"/>
        <end position="147"/>
    </location>
</feature>
<evidence type="ECO:0000256" key="1">
    <source>
        <dbReference type="SAM" id="MobiDB-lite"/>
    </source>
</evidence>
<evidence type="ECO:0000313" key="3">
    <source>
        <dbReference type="Proteomes" id="UP001285908"/>
    </source>
</evidence>
<comment type="caution">
    <text evidence="2">The sequence shown here is derived from an EMBL/GenBank/DDBJ whole genome shotgun (WGS) entry which is preliminary data.</text>
</comment>
<dbReference type="Proteomes" id="UP001285908">
    <property type="component" value="Unassembled WGS sequence"/>
</dbReference>
<proteinExistence type="predicted"/>
<dbReference type="RefSeq" id="XP_062691714.1">
    <property type="nucleotide sequence ID" value="XM_062839511.1"/>
</dbReference>
<dbReference type="AlphaFoldDB" id="A0AAJ0MQ63"/>
<name>A0AAJ0MQ63_9PEZI</name>
<feature type="compositionally biased region" description="Low complexity" evidence="1">
    <location>
        <begin position="485"/>
        <end position="495"/>
    </location>
</feature>
<evidence type="ECO:0000313" key="2">
    <source>
        <dbReference type="EMBL" id="KAK3490531.1"/>
    </source>
</evidence>
<gene>
    <name evidence="2" type="ORF">B0T23DRAFT_413261</name>
</gene>
<feature type="compositionally biased region" description="Basic and acidic residues" evidence="1">
    <location>
        <begin position="98"/>
        <end position="108"/>
    </location>
</feature>
<organism evidence="2 3">
    <name type="scientific">Neurospora hispaniola</name>
    <dbReference type="NCBI Taxonomy" id="588809"/>
    <lineage>
        <taxon>Eukaryota</taxon>
        <taxon>Fungi</taxon>
        <taxon>Dikarya</taxon>
        <taxon>Ascomycota</taxon>
        <taxon>Pezizomycotina</taxon>
        <taxon>Sordariomycetes</taxon>
        <taxon>Sordariomycetidae</taxon>
        <taxon>Sordariales</taxon>
        <taxon>Sordariaceae</taxon>
        <taxon>Neurospora</taxon>
    </lineage>
</organism>
<sequence>MSPKSSKASKVAFSLTGSDYKLLCGVFINGEKIKYDLASVTAYMGSKSQESTQIRVNALLRKLRRDGYEIAEKTDAEANEAIRNAVAPASYVNPRKRAREDNERDNENHNVNNRHTPGFSSSSLSAQTPRLALPQQQGQQQRHYQQPQKHHEIPFAAYTHGPREFSVPAEAHKYETPPPPYTRLDTAGTWVMTTAPVINSSNAVNQGMGVGMAMGSLSGAKRLRNGFRQELDGDDFPLGTHHVGNGLTFGAPTRSAPLAYSSDARNGFGVHGNQNSNRFNSLDEGYMGKVDTVNGSAMGFIRPNSLGYNLSVNSATFYNNNLRLGDTLLSLVDNDLANGLNAIPGNSSNGAAVDRGVQHNSFNPRFNHPTNSNEISVSVPITTIPHPVKPVFQPGFQPTQNVQVPNHQIVNLNVDFLGEDGHENGITAAATQPNGVQPEVIVSNLEQLPVPIPMPAAERTPERPPTLVNTAATIGDADPIILQQQQEQDQPQEQQRAPEQRSFQEEINSWDPLFNQDHQEQVPQGGFDSVEAQVFSAMSAEEYGLDHLDL</sequence>
<accession>A0AAJ0MQ63</accession>